<comment type="caution">
    <text evidence="1">The sequence shown here is derived from an EMBL/GenBank/DDBJ whole genome shotgun (WGS) entry which is preliminary data.</text>
</comment>
<accession>A0ACB7S312</accession>
<reference evidence="1" key="1">
    <citation type="submission" date="2020-05" db="EMBL/GenBank/DDBJ databases">
        <title>Large-scale comparative analyses of tick genomes elucidate their genetic diversity and vector capacities.</title>
        <authorList>
            <person name="Jia N."/>
            <person name="Wang J."/>
            <person name="Shi W."/>
            <person name="Du L."/>
            <person name="Sun Y."/>
            <person name="Zhan W."/>
            <person name="Jiang J."/>
            <person name="Wang Q."/>
            <person name="Zhang B."/>
            <person name="Ji P."/>
            <person name="Sakyi L.B."/>
            <person name="Cui X."/>
            <person name="Yuan T."/>
            <person name="Jiang B."/>
            <person name="Yang W."/>
            <person name="Lam T.T.-Y."/>
            <person name="Chang Q."/>
            <person name="Ding S."/>
            <person name="Wang X."/>
            <person name="Zhu J."/>
            <person name="Ruan X."/>
            <person name="Zhao L."/>
            <person name="Wei J."/>
            <person name="Que T."/>
            <person name="Du C."/>
            <person name="Cheng J."/>
            <person name="Dai P."/>
            <person name="Han X."/>
            <person name="Huang E."/>
            <person name="Gao Y."/>
            <person name="Liu J."/>
            <person name="Shao H."/>
            <person name="Ye R."/>
            <person name="Li L."/>
            <person name="Wei W."/>
            <person name="Wang X."/>
            <person name="Wang C."/>
            <person name="Yang T."/>
            <person name="Huo Q."/>
            <person name="Li W."/>
            <person name="Guo W."/>
            <person name="Chen H."/>
            <person name="Zhou L."/>
            <person name="Ni X."/>
            <person name="Tian J."/>
            <person name="Zhou Y."/>
            <person name="Sheng Y."/>
            <person name="Liu T."/>
            <person name="Pan Y."/>
            <person name="Xia L."/>
            <person name="Li J."/>
            <person name="Zhao F."/>
            <person name="Cao W."/>
        </authorList>
    </citation>
    <scope>NUCLEOTIDE SEQUENCE</scope>
    <source>
        <strain evidence="1">Hyas-2018</strain>
    </source>
</reference>
<evidence type="ECO:0000313" key="2">
    <source>
        <dbReference type="Proteomes" id="UP000821845"/>
    </source>
</evidence>
<evidence type="ECO:0000313" key="1">
    <source>
        <dbReference type="EMBL" id="KAH6927189.1"/>
    </source>
</evidence>
<keyword evidence="2" id="KW-1185">Reference proteome</keyword>
<protein>
    <submittedName>
        <fullName evidence="1">Uncharacterized protein</fullName>
    </submittedName>
</protein>
<name>A0ACB7S312_HYAAI</name>
<dbReference type="EMBL" id="CM023486">
    <property type="protein sequence ID" value="KAH6927189.1"/>
    <property type="molecule type" value="Genomic_DNA"/>
</dbReference>
<organism evidence="1 2">
    <name type="scientific">Hyalomma asiaticum</name>
    <name type="common">Tick</name>
    <dbReference type="NCBI Taxonomy" id="266040"/>
    <lineage>
        <taxon>Eukaryota</taxon>
        <taxon>Metazoa</taxon>
        <taxon>Ecdysozoa</taxon>
        <taxon>Arthropoda</taxon>
        <taxon>Chelicerata</taxon>
        <taxon>Arachnida</taxon>
        <taxon>Acari</taxon>
        <taxon>Parasitiformes</taxon>
        <taxon>Ixodida</taxon>
        <taxon>Ixodoidea</taxon>
        <taxon>Ixodidae</taxon>
        <taxon>Hyalomminae</taxon>
        <taxon>Hyalomma</taxon>
    </lineage>
</organism>
<dbReference type="Proteomes" id="UP000821845">
    <property type="component" value="Chromosome 6"/>
</dbReference>
<gene>
    <name evidence="1" type="ORF">HPB50_000821</name>
</gene>
<proteinExistence type="predicted"/>
<sequence length="275" mass="31680">MQASSPSLLSYARNLYGYIWSLRDPRIKEWSIHSDARFVFPVLICYVYVAKIGGPRWMKDREAFNLRGAILAYNFATVAANAYFCVQYFRHSYLQGGYSLFCQGIDYNASLDEHTTAIISLHSWYTWVRIADFLDTLFFLARKKNSQVTSLHVIHHSLVVLNAWIYTNFGSDGQTLLGLCVNPLVHVIMYSYYFLAALGTSVQKYLWWKRYLTELQIVQFVVLMAHMSITLFYDCGYPSALALLSISQGFLGLGLFINFYVKTYLKAAKQKDKMV</sequence>